<reference evidence="2" key="1">
    <citation type="submission" date="2019-05" db="EMBL/GenBank/DDBJ databases">
        <title>Isolation, diversity and antifungal activity of Actinobacteria from wheat.</title>
        <authorList>
            <person name="Yu B."/>
        </authorList>
    </citation>
    <scope>NUCLEOTIDE SEQUENCE [LARGE SCALE GENOMIC DNA]</scope>
    <source>
        <strain evidence="2">NEAU-HEGS1-5</strain>
    </source>
</reference>
<evidence type="ECO:0000256" key="1">
    <source>
        <dbReference type="SAM" id="Phobius"/>
    </source>
</evidence>
<keyword evidence="1" id="KW-0812">Transmembrane</keyword>
<gene>
    <name evidence="2" type="ORF">FED44_13985</name>
</gene>
<proteinExistence type="predicted"/>
<organism evidence="2 3">
    <name type="scientific">Microbispora triticiradicis</name>
    <dbReference type="NCBI Taxonomy" id="2200763"/>
    <lineage>
        <taxon>Bacteria</taxon>
        <taxon>Bacillati</taxon>
        <taxon>Actinomycetota</taxon>
        <taxon>Actinomycetes</taxon>
        <taxon>Streptosporangiales</taxon>
        <taxon>Streptosporangiaceae</taxon>
        <taxon>Microbispora</taxon>
    </lineage>
</organism>
<dbReference type="EMBL" id="VANP01000004">
    <property type="protein sequence ID" value="TLP60942.1"/>
    <property type="molecule type" value="Genomic_DNA"/>
</dbReference>
<keyword evidence="3" id="KW-1185">Reference proteome</keyword>
<keyword evidence="1" id="KW-1133">Transmembrane helix</keyword>
<name>A0A5R8Z580_9ACTN</name>
<dbReference type="Proteomes" id="UP000309033">
    <property type="component" value="Unassembled WGS sequence"/>
</dbReference>
<dbReference type="AlphaFoldDB" id="A0A5R8Z580"/>
<evidence type="ECO:0000313" key="2">
    <source>
        <dbReference type="EMBL" id="TLP60942.1"/>
    </source>
</evidence>
<sequence>MESLNTAIKNLGDTVVSAAGSVAGAVADPKGGLKQLKSAMSSPKALAAAAGLVAGYALGWWCGHRAATR</sequence>
<feature type="transmembrane region" description="Helical" evidence="1">
    <location>
        <begin position="45"/>
        <end position="63"/>
    </location>
</feature>
<protein>
    <submittedName>
        <fullName evidence="2">Uncharacterized protein</fullName>
    </submittedName>
</protein>
<evidence type="ECO:0000313" key="3">
    <source>
        <dbReference type="Proteomes" id="UP000309033"/>
    </source>
</evidence>
<accession>A0A5R8Z580</accession>
<keyword evidence="1" id="KW-0472">Membrane</keyword>
<comment type="caution">
    <text evidence="2">The sequence shown here is derived from an EMBL/GenBank/DDBJ whole genome shotgun (WGS) entry which is preliminary data.</text>
</comment>